<evidence type="ECO:0000256" key="7">
    <source>
        <dbReference type="SAM" id="Phobius"/>
    </source>
</evidence>
<comment type="caution">
    <text evidence="9">The sequence shown here is derived from an EMBL/GenBank/DDBJ whole genome shotgun (WGS) entry which is preliminary data.</text>
</comment>
<dbReference type="PANTHER" id="PTHR45630:SF7">
    <property type="entry name" value="ENDOPLASMIC RETICULUM TRANSMEMBRANE HELIX TRANSLOCASE"/>
    <property type="match status" value="1"/>
</dbReference>
<dbReference type="GO" id="GO:0046872">
    <property type="term" value="F:metal ion binding"/>
    <property type="evidence" value="ECO:0007669"/>
    <property type="project" value="UniProtKB-KW"/>
</dbReference>
<evidence type="ECO:0000256" key="4">
    <source>
        <dbReference type="ARBA" id="ARBA00022840"/>
    </source>
</evidence>
<feature type="non-terminal residue" evidence="9">
    <location>
        <position position="1"/>
    </location>
</feature>
<proteinExistence type="predicted"/>
<name>A0AAV5V232_9BILA</name>
<keyword evidence="7" id="KW-0812">Transmembrane</keyword>
<dbReference type="GO" id="GO:0005524">
    <property type="term" value="F:ATP binding"/>
    <property type="evidence" value="ECO:0007669"/>
    <property type="project" value="UniProtKB-KW"/>
</dbReference>
<evidence type="ECO:0000313" key="10">
    <source>
        <dbReference type="Proteomes" id="UP001432322"/>
    </source>
</evidence>
<dbReference type="Pfam" id="PF00122">
    <property type="entry name" value="E1-E2_ATPase"/>
    <property type="match status" value="1"/>
</dbReference>
<keyword evidence="2" id="KW-0479">Metal-binding</keyword>
<dbReference type="Proteomes" id="UP001432322">
    <property type="component" value="Unassembled WGS sequence"/>
</dbReference>
<dbReference type="EMBL" id="BTSY01000001">
    <property type="protein sequence ID" value="GMT11895.1"/>
    <property type="molecule type" value="Genomic_DNA"/>
</dbReference>
<accession>A0AAV5V232</accession>
<reference evidence="9" key="1">
    <citation type="submission" date="2023-10" db="EMBL/GenBank/DDBJ databases">
        <title>Genome assembly of Pristionchus species.</title>
        <authorList>
            <person name="Yoshida K."/>
            <person name="Sommer R.J."/>
        </authorList>
    </citation>
    <scope>NUCLEOTIDE SEQUENCE</scope>
    <source>
        <strain evidence="9">RS5133</strain>
    </source>
</reference>
<dbReference type="GO" id="GO:0015662">
    <property type="term" value="F:P-type ion transporter activity"/>
    <property type="evidence" value="ECO:0007669"/>
    <property type="project" value="TreeGrafter"/>
</dbReference>
<dbReference type="GO" id="GO:0006874">
    <property type="term" value="P:intracellular calcium ion homeostasis"/>
    <property type="evidence" value="ECO:0007669"/>
    <property type="project" value="TreeGrafter"/>
</dbReference>
<feature type="transmembrane region" description="Helical" evidence="7">
    <location>
        <begin position="24"/>
        <end position="45"/>
    </location>
</feature>
<keyword evidence="5" id="KW-0460">Magnesium</keyword>
<dbReference type="GO" id="GO:0019829">
    <property type="term" value="F:ATPase-coupled monoatomic cation transmembrane transporter activity"/>
    <property type="evidence" value="ECO:0007669"/>
    <property type="project" value="TreeGrafter"/>
</dbReference>
<keyword evidence="3" id="KW-0547">Nucleotide-binding</keyword>
<evidence type="ECO:0000313" key="9">
    <source>
        <dbReference type="EMBL" id="GMT11895.1"/>
    </source>
</evidence>
<dbReference type="AlphaFoldDB" id="A0AAV5V232"/>
<dbReference type="InterPro" id="IPR006544">
    <property type="entry name" value="P-type_TPase_V"/>
</dbReference>
<evidence type="ECO:0000256" key="6">
    <source>
        <dbReference type="ARBA" id="ARBA00022967"/>
    </source>
</evidence>
<feature type="domain" description="P-type ATPase A" evidence="8">
    <location>
        <begin position="74"/>
        <end position="138"/>
    </location>
</feature>
<dbReference type="GO" id="GO:0005789">
    <property type="term" value="C:endoplasmic reticulum membrane"/>
    <property type="evidence" value="ECO:0007669"/>
    <property type="project" value="TreeGrafter"/>
</dbReference>
<organism evidence="9 10">
    <name type="scientific">Pristionchus fissidentatus</name>
    <dbReference type="NCBI Taxonomy" id="1538716"/>
    <lineage>
        <taxon>Eukaryota</taxon>
        <taxon>Metazoa</taxon>
        <taxon>Ecdysozoa</taxon>
        <taxon>Nematoda</taxon>
        <taxon>Chromadorea</taxon>
        <taxon>Rhabditida</taxon>
        <taxon>Rhabditina</taxon>
        <taxon>Diplogasteromorpha</taxon>
        <taxon>Diplogasteroidea</taxon>
        <taxon>Neodiplogasteridae</taxon>
        <taxon>Pristionchus</taxon>
    </lineage>
</organism>
<evidence type="ECO:0000256" key="2">
    <source>
        <dbReference type="ARBA" id="ARBA00022723"/>
    </source>
</evidence>
<dbReference type="PANTHER" id="PTHR45630">
    <property type="entry name" value="CATION-TRANSPORTING ATPASE-RELATED"/>
    <property type="match status" value="1"/>
</dbReference>
<keyword evidence="4" id="KW-0067">ATP-binding</keyword>
<dbReference type="InterPro" id="IPR059000">
    <property type="entry name" value="ATPase_P-type_domA"/>
</dbReference>
<keyword evidence="7" id="KW-0472">Membrane</keyword>
<comment type="subcellular location">
    <subcellularLocation>
        <location evidence="1">Membrane</location>
        <topology evidence="1">Multi-pass membrane protein</topology>
    </subcellularLocation>
</comment>
<protein>
    <recommendedName>
        <fullName evidence="8">P-type ATPase A domain-containing protein</fullName>
    </recommendedName>
</protein>
<keyword evidence="7" id="KW-1133">Transmembrane helix</keyword>
<keyword evidence="6" id="KW-1278">Translocase</keyword>
<dbReference type="Gene3D" id="2.70.150.10">
    <property type="entry name" value="Calcium-transporting ATPase, cytoplasmic transduction domain A"/>
    <property type="match status" value="1"/>
</dbReference>
<keyword evidence="10" id="KW-1185">Reference proteome</keyword>
<evidence type="ECO:0000259" key="8">
    <source>
        <dbReference type="Pfam" id="PF00122"/>
    </source>
</evidence>
<evidence type="ECO:0000256" key="1">
    <source>
        <dbReference type="ARBA" id="ARBA00004141"/>
    </source>
</evidence>
<evidence type="ECO:0000256" key="3">
    <source>
        <dbReference type="ARBA" id="ARBA00022741"/>
    </source>
</evidence>
<evidence type="ECO:0000256" key="5">
    <source>
        <dbReference type="ARBA" id="ARBA00022842"/>
    </source>
</evidence>
<sequence length="155" mass="17222">SGHSSVHGSLQGAINRAHLCLPGVMRGSVVSGGHVVLLLFTLTMLATFEATLVKQQLIWLIIGIWATRPFPSMCYRNRKWNRVKSDELVPGDIVSISHLQEGHTIPCVLILLRGPCIVDESMLTRKSVPQIKEPIDSVEGYREFDDELDSLLHVI</sequence>
<dbReference type="InterPro" id="IPR008250">
    <property type="entry name" value="ATPase_P-typ_transduc_dom_A_sf"/>
</dbReference>
<dbReference type="SUPFAM" id="SSF81653">
    <property type="entry name" value="Calcium ATPase, transduction domain A"/>
    <property type="match status" value="1"/>
</dbReference>
<gene>
    <name evidence="9" type="ORF">PFISCL1PPCAC_3192</name>
</gene>